<dbReference type="Gene3D" id="3.30.450.20">
    <property type="entry name" value="PAS domain"/>
    <property type="match status" value="2"/>
</dbReference>
<keyword evidence="4" id="KW-1185">Reference proteome</keyword>
<evidence type="ECO:0000259" key="2">
    <source>
        <dbReference type="PROSITE" id="PS50887"/>
    </source>
</evidence>
<organism evidence="3 4">
    <name type="scientific">Demequina zhanjiangensis</name>
    <dbReference type="NCBI Taxonomy" id="3051659"/>
    <lineage>
        <taxon>Bacteria</taxon>
        <taxon>Bacillati</taxon>
        <taxon>Actinomycetota</taxon>
        <taxon>Actinomycetes</taxon>
        <taxon>Micrococcales</taxon>
        <taxon>Demequinaceae</taxon>
        <taxon>Demequina</taxon>
    </lineage>
</organism>
<reference evidence="3" key="1">
    <citation type="submission" date="2023-06" db="EMBL/GenBank/DDBJ databases">
        <title>SYSU T00b26.</title>
        <authorList>
            <person name="Gao L."/>
            <person name="Fang B.-Z."/>
            <person name="Li W.-J."/>
        </authorList>
    </citation>
    <scope>NUCLEOTIDE SEQUENCE</scope>
    <source>
        <strain evidence="3">SYSU T00b26</strain>
    </source>
</reference>
<dbReference type="Pfam" id="PF00990">
    <property type="entry name" value="GGDEF"/>
    <property type="match status" value="1"/>
</dbReference>
<dbReference type="EMBL" id="JAUHPV010000007">
    <property type="protein sequence ID" value="MDN4473707.1"/>
    <property type="molecule type" value="Genomic_DNA"/>
</dbReference>
<dbReference type="Proteomes" id="UP001172738">
    <property type="component" value="Unassembled WGS sequence"/>
</dbReference>
<dbReference type="InterPro" id="IPR050469">
    <property type="entry name" value="Diguanylate_Cyclase"/>
</dbReference>
<sequence length="532" mass="56214">MTTAPAAPARRRRLPFVVGVVVVDVVLAVQVALSIWTGVEARTGVAEAIEDTFTYVADVSAASVSRYVDASESTTASLVLWMEREDPSPDEVAERLLALRAANSELRAIAVAYPDGSWVGVAPDKQEGSAAEYVVATAVADGNGGGTYTLEGYSRTLAPVERREQPWSVDAVALGFWDAAALSYDLVWTDPALRPVTGEGGAWAAQRVLADDGGVAAVVGTDFSLDALARELNSLPLGDDGEVYLLDAQRRVLAAPAVDQERVDEGFAEGAAPSAASFDLRATDAATPYEIAVQFGTNGDLRTAERGLNDVGVPWVLHLEASDESLAPAVASLAWVLHIATVVSLLVLLAAVAVYVVVWKPLLEMQRAAYTDVLTGLLTRRRFEQFAGEAIQNAHRMGGHACVVVLDIDHFKQINDTHGHKAGDAALALVGETLSRHVRQDDLVSRWGGDEFVVLMVMKPGKDGTSAMERLRASAQQALREAFPDQSDLGITAGGSASVSGSSRIDDLVRVADDALVAGKQVAKATSYAASL</sequence>
<feature type="domain" description="GGDEF" evidence="2">
    <location>
        <begin position="399"/>
        <end position="532"/>
    </location>
</feature>
<comment type="caution">
    <text evidence="3">The sequence shown here is derived from an EMBL/GenBank/DDBJ whole genome shotgun (WGS) entry which is preliminary data.</text>
</comment>
<gene>
    <name evidence="3" type="ORF">QQX04_11945</name>
</gene>
<dbReference type="SUPFAM" id="SSF55073">
    <property type="entry name" value="Nucleotide cyclase"/>
    <property type="match status" value="1"/>
</dbReference>
<name>A0ABT8G3V6_9MICO</name>
<dbReference type="Gene3D" id="3.30.70.270">
    <property type="match status" value="1"/>
</dbReference>
<dbReference type="RefSeq" id="WP_301129497.1">
    <property type="nucleotide sequence ID" value="NZ_JAUHPV010000007.1"/>
</dbReference>
<protein>
    <submittedName>
        <fullName evidence="3">Diguanylate cyclase</fullName>
        <ecNumber evidence="3">2.7.7.65</ecNumber>
    </submittedName>
</protein>
<evidence type="ECO:0000256" key="1">
    <source>
        <dbReference type="SAM" id="Phobius"/>
    </source>
</evidence>
<dbReference type="CDD" id="cd01949">
    <property type="entry name" value="GGDEF"/>
    <property type="match status" value="1"/>
</dbReference>
<keyword evidence="3" id="KW-0808">Transferase</keyword>
<feature type="transmembrane region" description="Helical" evidence="1">
    <location>
        <begin position="335"/>
        <end position="358"/>
    </location>
</feature>
<dbReference type="PANTHER" id="PTHR45138">
    <property type="entry name" value="REGULATORY COMPONENTS OF SENSORY TRANSDUCTION SYSTEM"/>
    <property type="match status" value="1"/>
</dbReference>
<keyword evidence="1" id="KW-1133">Transmembrane helix</keyword>
<keyword evidence="1" id="KW-0472">Membrane</keyword>
<evidence type="ECO:0000313" key="3">
    <source>
        <dbReference type="EMBL" id="MDN4473707.1"/>
    </source>
</evidence>
<dbReference type="InterPro" id="IPR029787">
    <property type="entry name" value="Nucleotide_cyclase"/>
</dbReference>
<evidence type="ECO:0000313" key="4">
    <source>
        <dbReference type="Proteomes" id="UP001172738"/>
    </source>
</evidence>
<dbReference type="GO" id="GO:0052621">
    <property type="term" value="F:diguanylate cyclase activity"/>
    <property type="evidence" value="ECO:0007669"/>
    <property type="project" value="UniProtKB-EC"/>
</dbReference>
<proteinExistence type="predicted"/>
<dbReference type="CDD" id="cd18773">
    <property type="entry name" value="PDC1_HK_sensor"/>
    <property type="match status" value="1"/>
</dbReference>
<feature type="transmembrane region" description="Helical" evidence="1">
    <location>
        <begin position="16"/>
        <end position="36"/>
    </location>
</feature>
<dbReference type="PANTHER" id="PTHR45138:SF9">
    <property type="entry name" value="DIGUANYLATE CYCLASE DGCM-RELATED"/>
    <property type="match status" value="1"/>
</dbReference>
<keyword evidence="1" id="KW-0812">Transmembrane</keyword>
<keyword evidence="3" id="KW-0548">Nucleotidyltransferase</keyword>
<dbReference type="InterPro" id="IPR000160">
    <property type="entry name" value="GGDEF_dom"/>
</dbReference>
<accession>A0ABT8G3V6</accession>
<dbReference type="EC" id="2.7.7.65" evidence="3"/>
<dbReference type="NCBIfam" id="TIGR00254">
    <property type="entry name" value="GGDEF"/>
    <property type="match status" value="1"/>
</dbReference>
<dbReference type="PROSITE" id="PS50887">
    <property type="entry name" value="GGDEF"/>
    <property type="match status" value="1"/>
</dbReference>
<dbReference type="SMART" id="SM00267">
    <property type="entry name" value="GGDEF"/>
    <property type="match status" value="1"/>
</dbReference>
<dbReference type="InterPro" id="IPR043128">
    <property type="entry name" value="Rev_trsase/Diguanyl_cyclase"/>
</dbReference>